<sequence>MILIYFICFLDFLSLGILMPVAPVHLGSLGASRLLIGGLTSLNALLQLTTGPLVGSWSDSKGRKALLIQCLFFMLVSNVLLLFTSSLFIYIVSRIIIGLTGHVQILIRAIVASTVPKTEQNATFAKMGAAIGLSLVVGPLLGGVLNSTENGMFKIAVLLNLFNLINLGASFLIADTKTAKESKDSKEKPILTELTQAFTNLLQVDWNTFWDLFLFRFLRESGYSAFFTTFGVVLMEHLGASQSEMGLTISLFSITMIATNLSMGKIKERFYADDSSGYQRNLHGFLGLTAAFGLLYLYTGFYLYVLIMLAMGVFGAVLDGTWMEMLVERTSENNKGTITGSFESIMQMANLVTPIIATIRWRPNSIWQPSPNNFDELFHDTKRKNYLTPSSNSSSIKNKPKPPTPSQREVPKCRHCPEKHWHRDCPVLKQKSGAHTKPAGGTEVPPLPRETLAPRLPGVKAKVGGRTADRPQYCVRR</sequence>
<evidence type="ECO:0000256" key="5">
    <source>
        <dbReference type="ARBA" id="ARBA00023136"/>
    </source>
</evidence>
<accession>A0AAW1IVN8</accession>
<dbReference type="SUPFAM" id="SSF103473">
    <property type="entry name" value="MFS general substrate transporter"/>
    <property type="match status" value="1"/>
</dbReference>
<dbReference type="InterPro" id="IPR011701">
    <property type="entry name" value="MFS"/>
</dbReference>
<evidence type="ECO:0000259" key="8">
    <source>
        <dbReference type="PROSITE" id="PS50850"/>
    </source>
</evidence>
<gene>
    <name evidence="9" type="ORF">QE152_g33797</name>
</gene>
<proteinExistence type="predicted"/>
<dbReference type="AlphaFoldDB" id="A0AAW1IVN8"/>
<feature type="transmembrane region" description="Helical" evidence="7">
    <location>
        <begin position="95"/>
        <end position="115"/>
    </location>
</feature>
<feature type="transmembrane region" description="Helical" evidence="7">
    <location>
        <begin position="66"/>
        <end position="89"/>
    </location>
</feature>
<dbReference type="Gene3D" id="1.20.1250.20">
    <property type="entry name" value="MFS general substrate transporter like domains"/>
    <property type="match status" value="1"/>
</dbReference>
<feature type="region of interest" description="Disordered" evidence="6">
    <location>
        <begin position="386"/>
        <end position="412"/>
    </location>
</feature>
<keyword evidence="3 7" id="KW-0812">Transmembrane</keyword>
<feature type="transmembrane region" description="Helical" evidence="7">
    <location>
        <begin position="151"/>
        <end position="174"/>
    </location>
</feature>
<dbReference type="PANTHER" id="PTHR23504">
    <property type="entry name" value="MAJOR FACILITATOR SUPERFAMILY DOMAIN-CONTAINING PROTEIN 10"/>
    <property type="match status" value="1"/>
</dbReference>
<feature type="transmembrane region" description="Helical" evidence="7">
    <location>
        <begin position="5"/>
        <end position="22"/>
    </location>
</feature>
<evidence type="ECO:0000313" key="10">
    <source>
        <dbReference type="Proteomes" id="UP001458880"/>
    </source>
</evidence>
<evidence type="ECO:0000313" key="9">
    <source>
        <dbReference type="EMBL" id="KAK9694070.1"/>
    </source>
</evidence>
<evidence type="ECO:0000256" key="6">
    <source>
        <dbReference type="SAM" id="MobiDB-lite"/>
    </source>
</evidence>
<keyword evidence="5 7" id="KW-0472">Membrane</keyword>
<keyword evidence="4 7" id="KW-1133">Transmembrane helix</keyword>
<feature type="domain" description="Major facilitator superfamily (MFS) profile" evidence="8">
    <location>
        <begin position="1"/>
        <end position="400"/>
    </location>
</feature>
<dbReference type="GO" id="GO:0022857">
    <property type="term" value="F:transmembrane transporter activity"/>
    <property type="evidence" value="ECO:0007669"/>
    <property type="project" value="InterPro"/>
</dbReference>
<feature type="transmembrane region" description="Helical" evidence="7">
    <location>
        <begin position="282"/>
        <end position="298"/>
    </location>
</feature>
<comment type="caution">
    <text evidence="9">The sequence shown here is derived from an EMBL/GenBank/DDBJ whole genome shotgun (WGS) entry which is preliminary data.</text>
</comment>
<feature type="transmembrane region" description="Helical" evidence="7">
    <location>
        <begin position="245"/>
        <end position="261"/>
    </location>
</feature>
<evidence type="ECO:0000256" key="3">
    <source>
        <dbReference type="ARBA" id="ARBA00022692"/>
    </source>
</evidence>
<evidence type="ECO:0000256" key="4">
    <source>
        <dbReference type="ARBA" id="ARBA00022989"/>
    </source>
</evidence>
<organism evidence="9 10">
    <name type="scientific">Popillia japonica</name>
    <name type="common">Japanese beetle</name>
    <dbReference type="NCBI Taxonomy" id="7064"/>
    <lineage>
        <taxon>Eukaryota</taxon>
        <taxon>Metazoa</taxon>
        <taxon>Ecdysozoa</taxon>
        <taxon>Arthropoda</taxon>
        <taxon>Hexapoda</taxon>
        <taxon>Insecta</taxon>
        <taxon>Pterygota</taxon>
        <taxon>Neoptera</taxon>
        <taxon>Endopterygota</taxon>
        <taxon>Coleoptera</taxon>
        <taxon>Polyphaga</taxon>
        <taxon>Scarabaeiformia</taxon>
        <taxon>Scarabaeidae</taxon>
        <taxon>Rutelinae</taxon>
        <taxon>Popillia</taxon>
    </lineage>
</organism>
<feature type="compositionally biased region" description="Low complexity" evidence="6">
    <location>
        <begin position="388"/>
        <end position="397"/>
    </location>
</feature>
<keyword evidence="10" id="KW-1185">Reference proteome</keyword>
<dbReference type="InterPro" id="IPR020846">
    <property type="entry name" value="MFS_dom"/>
</dbReference>
<keyword evidence="2" id="KW-0813">Transport</keyword>
<dbReference type="PRINTS" id="PR01035">
    <property type="entry name" value="TCRTETA"/>
</dbReference>
<dbReference type="PANTHER" id="PTHR23504:SF14">
    <property type="entry name" value="MAJOR FACILITATOR SUPERFAMILY DOMAIN-CONTAINING PROTEIN 9"/>
    <property type="match status" value="1"/>
</dbReference>
<evidence type="ECO:0000256" key="7">
    <source>
        <dbReference type="SAM" id="Phobius"/>
    </source>
</evidence>
<evidence type="ECO:0000256" key="1">
    <source>
        <dbReference type="ARBA" id="ARBA00004141"/>
    </source>
</evidence>
<dbReference type="InterPro" id="IPR001958">
    <property type="entry name" value="Tet-R_TetA/multi-R_MdtG-like"/>
</dbReference>
<evidence type="ECO:0000256" key="2">
    <source>
        <dbReference type="ARBA" id="ARBA00022448"/>
    </source>
</evidence>
<dbReference type="EMBL" id="JASPKY010000523">
    <property type="protein sequence ID" value="KAK9694070.1"/>
    <property type="molecule type" value="Genomic_DNA"/>
</dbReference>
<feature type="region of interest" description="Disordered" evidence="6">
    <location>
        <begin position="424"/>
        <end position="477"/>
    </location>
</feature>
<feature type="transmembrane region" description="Helical" evidence="7">
    <location>
        <begin position="127"/>
        <end position="145"/>
    </location>
</feature>
<reference evidence="9 10" key="1">
    <citation type="journal article" date="2024" name="BMC Genomics">
        <title>De novo assembly and annotation of Popillia japonica's genome with initial clues to its potential as an invasive pest.</title>
        <authorList>
            <person name="Cucini C."/>
            <person name="Boschi S."/>
            <person name="Funari R."/>
            <person name="Cardaioli E."/>
            <person name="Iannotti N."/>
            <person name="Marturano G."/>
            <person name="Paoli F."/>
            <person name="Bruttini M."/>
            <person name="Carapelli A."/>
            <person name="Frati F."/>
            <person name="Nardi F."/>
        </authorList>
    </citation>
    <scope>NUCLEOTIDE SEQUENCE [LARGE SCALE GENOMIC DNA]</scope>
    <source>
        <strain evidence="9">DMR45628</strain>
    </source>
</reference>
<dbReference type="Proteomes" id="UP001458880">
    <property type="component" value="Unassembled WGS sequence"/>
</dbReference>
<protein>
    <submittedName>
        <fullName evidence="9">Major Facilitator Superfamily</fullName>
    </submittedName>
</protein>
<dbReference type="InterPro" id="IPR036259">
    <property type="entry name" value="MFS_trans_sf"/>
</dbReference>
<dbReference type="PROSITE" id="PS50850">
    <property type="entry name" value="MFS"/>
    <property type="match status" value="1"/>
</dbReference>
<dbReference type="GO" id="GO:0016020">
    <property type="term" value="C:membrane"/>
    <property type="evidence" value="ECO:0007669"/>
    <property type="project" value="UniProtKB-SubCell"/>
</dbReference>
<comment type="subcellular location">
    <subcellularLocation>
        <location evidence="1">Membrane</location>
        <topology evidence="1">Multi-pass membrane protein</topology>
    </subcellularLocation>
</comment>
<dbReference type="Pfam" id="PF07690">
    <property type="entry name" value="MFS_1"/>
    <property type="match status" value="1"/>
</dbReference>
<name>A0AAW1IVN8_POPJA</name>